<proteinExistence type="predicted"/>
<dbReference type="EMBL" id="WSZM01000219">
    <property type="protein sequence ID" value="KAF4038102.1"/>
    <property type="molecule type" value="Genomic_DNA"/>
</dbReference>
<accession>A0A833SQS5</accession>
<protein>
    <submittedName>
        <fullName evidence="1">Uncharacterized protein</fullName>
    </submittedName>
</protein>
<reference evidence="1" key="1">
    <citation type="submission" date="2020-04" db="EMBL/GenBank/DDBJ databases">
        <title>Hybrid Assembly of Korean Phytophthora infestans isolates.</title>
        <authorList>
            <person name="Prokchorchik M."/>
            <person name="Lee Y."/>
            <person name="Seo J."/>
            <person name="Cho J.-H."/>
            <person name="Park Y.-E."/>
            <person name="Jang D.-C."/>
            <person name="Im J.-S."/>
            <person name="Choi J.-G."/>
            <person name="Park H.-J."/>
            <person name="Lee G.-B."/>
            <person name="Lee Y.-G."/>
            <person name="Hong S.-Y."/>
            <person name="Cho K."/>
            <person name="Sohn K.H."/>
        </authorList>
    </citation>
    <scope>NUCLEOTIDE SEQUENCE</scope>
    <source>
        <strain evidence="1">KR_1_A1</strain>
    </source>
</reference>
<evidence type="ECO:0000313" key="1">
    <source>
        <dbReference type="EMBL" id="KAF4038102.1"/>
    </source>
</evidence>
<evidence type="ECO:0000313" key="2">
    <source>
        <dbReference type="Proteomes" id="UP000602510"/>
    </source>
</evidence>
<name>A0A833SQS5_PHYIN</name>
<organism evidence="1 2">
    <name type="scientific">Phytophthora infestans</name>
    <name type="common">Potato late blight agent</name>
    <name type="synonym">Botrytis infestans</name>
    <dbReference type="NCBI Taxonomy" id="4787"/>
    <lineage>
        <taxon>Eukaryota</taxon>
        <taxon>Sar</taxon>
        <taxon>Stramenopiles</taxon>
        <taxon>Oomycota</taxon>
        <taxon>Peronosporomycetes</taxon>
        <taxon>Peronosporales</taxon>
        <taxon>Peronosporaceae</taxon>
        <taxon>Phytophthora</taxon>
    </lineage>
</organism>
<dbReference type="Proteomes" id="UP000602510">
    <property type="component" value="Unassembled WGS sequence"/>
</dbReference>
<keyword evidence="2" id="KW-1185">Reference proteome</keyword>
<dbReference type="AlphaFoldDB" id="A0A833SQS5"/>
<comment type="caution">
    <text evidence="1">The sequence shown here is derived from an EMBL/GenBank/DDBJ whole genome shotgun (WGS) entry which is preliminary data.</text>
</comment>
<gene>
    <name evidence="1" type="ORF">GN244_ATG09877</name>
</gene>
<sequence length="249" mass="27542">MGSERTDEISLCVIHEEAEREGSQLKDNTRITRHVAVASFNLDIKLRVTDNNKEQLLRIQVVIQTLNNSCNELGDKRRRLAARNVSGVAGDWKICFSERRLKPTTCVKHITRTDLSASTARAALATQRRCGMRCTLSTFDIYNRYLAPIGKVATNISSVLCENGETTEDQDLADVILSNAVKLRDVAERLEISKLISNNVTAVGCCGINQRIGDQQVLADVLGGGTDMEAISSLVFRLRVQCRVVYGTD</sequence>